<dbReference type="Proteomes" id="UP000026915">
    <property type="component" value="Chromosome 7"/>
</dbReference>
<evidence type="ECO:0000313" key="3">
    <source>
        <dbReference type="Proteomes" id="UP000026915"/>
    </source>
</evidence>
<dbReference type="EMBL" id="CM001885">
    <property type="protein sequence ID" value="EOY14184.1"/>
    <property type="molecule type" value="Genomic_DNA"/>
</dbReference>
<gene>
    <name evidence="2" type="ORF">TCM_033458</name>
</gene>
<feature type="compositionally biased region" description="Low complexity" evidence="1">
    <location>
        <begin position="21"/>
        <end position="35"/>
    </location>
</feature>
<name>A0A061FIB1_THECC</name>
<dbReference type="InParanoid" id="A0A061FIB1"/>
<dbReference type="HOGENOM" id="CLU_2578709_0_0_1"/>
<evidence type="ECO:0000313" key="2">
    <source>
        <dbReference type="EMBL" id="EOY14184.1"/>
    </source>
</evidence>
<organism evidence="2 3">
    <name type="scientific">Theobroma cacao</name>
    <name type="common">Cacao</name>
    <name type="synonym">Cocoa</name>
    <dbReference type="NCBI Taxonomy" id="3641"/>
    <lineage>
        <taxon>Eukaryota</taxon>
        <taxon>Viridiplantae</taxon>
        <taxon>Streptophyta</taxon>
        <taxon>Embryophyta</taxon>
        <taxon>Tracheophyta</taxon>
        <taxon>Spermatophyta</taxon>
        <taxon>Magnoliopsida</taxon>
        <taxon>eudicotyledons</taxon>
        <taxon>Gunneridae</taxon>
        <taxon>Pentapetalae</taxon>
        <taxon>rosids</taxon>
        <taxon>malvids</taxon>
        <taxon>Malvales</taxon>
        <taxon>Malvaceae</taxon>
        <taxon>Byttnerioideae</taxon>
        <taxon>Theobroma</taxon>
    </lineage>
</organism>
<feature type="compositionally biased region" description="Basic and acidic residues" evidence="1">
    <location>
        <begin position="7"/>
        <end position="18"/>
    </location>
</feature>
<proteinExistence type="predicted"/>
<evidence type="ECO:0000256" key="1">
    <source>
        <dbReference type="SAM" id="MobiDB-lite"/>
    </source>
</evidence>
<accession>A0A061FIB1</accession>
<protein>
    <submittedName>
        <fullName evidence="2">Uncharacterized protein</fullName>
    </submittedName>
</protein>
<dbReference type="AlphaFoldDB" id="A0A061FIB1"/>
<dbReference type="Gramene" id="EOY14184">
    <property type="protein sequence ID" value="EOY14184"/>
    <property type="gene ID" value="TCM_033458"/>
</dbReference>
<sequence>MLKPQHKHDGVDCKDAGEGKSSSSQSQSWPSSVASNELPPCREPSTAMAELNDIAASLKAKVCRLERVVAEMKAARKFGQR</sequence>
<reference evidence="2 3" key="1">
    <citation type="journal article" date="2013" name="Genome Biol.">
        <title>The genome sequence of the most widely cultivated cacao type and its use to identify candidate genes regulating pod color.</title>
        <authorList>
            <person name="Motamayor J.C."/>
            <person name="Mockaitis K."/>
            <person name="Schmutz J."/>
            <person name="Haiminen N."/>
            <person name="Iii D.L."/>
            <person name="Cornejo O."/>
            <person name="Findley S.D."/>
            <person name="Zheng P."/>
            <person name="Utro F."/>
            <person name="Royaert S."/>
            <person name="Saski C."/>
            <person name="Jenkins J."/>
            <person name="Podicheti R."/>
            <person name="Zhao M."/>
            <person name="Scheffler B.E."/>
            <person name="Stack J.C."/>
            <person name="Feltus F.A."/>
            <person name="Mustiga G.M."/>
            <person name="Amores F."/>
            <person name="Phillips W."/>
            <person name="Marelli J.P."/>
            <person name="May G.D."/>
            <person name="Shapiro H."/>
            <person name="Ma J."/>
            <person name="Bustamante C.D."/>
            <person name="Schnell R.J."/>
            <person name="Main D."/>
            <person name="Gilbert D."/>
            <person name="Parida L."/>
            <person name="Kuhn D.N."/>
        </authorList>
    </citation>
    <scope>NUCLEOTIDE SEQUENCE [LARGE SCALE GENOMIC DNA]</scope>
    <source>
        <strain evidence="3">cv. Matina 1-6</strain>
    </source>
</reference>
<keyword evidence="3" id="KW-1185">Reference proteome</keyword>
<feature type="region of interest" description="Disordered" evidence="1">
    <location>
        <begin position="1"/>
        <end position="44"/>
    </location>
</feature>